<dbReference type="EMBL" id="VBAM01000294">
    <property type="protein sequence ID" value="TMJ10577.1"/>
    <property type="molecule type" value="Genomic_DNA"/>
</dbReference>
<dbReference type="Pfam" id="PF09990">
    <property type="entry name" value="DUF2231"/>
    <property type="match status" value="1"/>
</dbReference>
<proteinExistence type="predicted"/>
<dbReference type="Proteomes" id="UP000320393">
    <property type="component" value="Unassembled WGS sequence"/>
</dbReference>
<evidence type="ECO:0000313" key="4">
    <source>
        <dbReference type="Proteomes" id="UP000320393"/>
    </source>
</evidence>
<accession>A0A537LSD4</accession>
<name>A0A537LSD4_9BACT</name>
<evidence type="ECO:0000313" key="3">
    <source>
        <dbReference type="EMBL" id="TMJ10577.1"/>
    </source>
</evidence>
<feature type="transmembrane region" description="Helical" evidence="1">
    <location>
        <begin position="51"/>
        <end position="71"/>
    </location>
</feature>
<evidence type="ECO:0000259" key="2">
    <source>
        <dbReference type="Pfam" id="PF09990"/>
    </source>
</evidence>
<gene>
    <name evidence="3" type="ORF">E6H02_07960</name>
</gene>
<feature type="domain" description="DUF2231" evidence="2">
    <location>
        <begin position="17"/>
        <end position="143"/>
    </location>
</feature>
<organism evidence="3 4">
    <name type="scientific">Candidatus Segetimicrobium genomatis</name>
    <dbReference type="NCBI Taxonomy" id="2569760"/>
    <lineage>
        <taxon>Bacteria</taxon>
        <taxon>Bacillati</taxon>
        <taxon>Candidatus Sysuimicrobiota</taxon>
        <taxon>Candidatus Sysuimicrobiia</taxon>
        <taxon>Candidatus Sysuimicrobiales</taxon>
        <taxon>Candidatus Segetimicrobiaceae</taxon>
        <taxon>Candidatus Segetimicrobium</taxon>
    </lineage>
</organism>
<feature type="transmembrane region" description="Helical" evidence="1">
    <location>
        <begin position="20"/>
        <end position="39"/>
    </location>
</feature>
<protein>
    <submittedName>
        <fullName evidence="3">DUF2231 domain-containing protein</fullName>
    </submittedName>
</protein>
<keyword evidence="1" id="KW-0472">Membrane</keyword>
<dbReference type="InterPro" id="IPR019251">
    <property type="entry name" value="DUF2231_TM"/>
</dbReference>
<feature type="transmembrane region" description="Helical" evidence="1">
    <location>
        <begin position="91"/>
        <end position="109"/>
    </location>
</feature>
<evidence type="ECO:0000256" key="1">
    <source>
        <dbReference type="SAM" id="Phobius"/>
    </source>
</evidence>
<dbReference type="AlphaFoldDB" id="A0A537LSD4"/>
<keyword evidence="1" id="KW-1133">Transmembrane helix</keyword>
<comment type="caution">
    <text evidence="3">The sequence shown here is derived from an EMBL/GenBank/DDBJ whole genome shotgun (WGS) entry which is preliminary data.</text>
</comment>
<reference evidence="3 4" key="1">
    <citation type="journal article" date="2019" name="Nat. Microbiol.">
        <title>Mediterranean grassland soil C-N compound turnover is dependent on rainfall and depth, and is mediated by genomically divergent microorganisms.</title>
        <authorList>
            <person name="Diamond S."/>
            <person name="Andeer P.F."/>
            <person name="Li Z."/>
            <person name="Crits-Christoph A."/>
            <person name="Burstein D."/>
            <person name="Anantharaman K."/>
            <person name="Lane K.R."/>
            <person name="Thomas B.C."/>
            <person name="Pan C."/>
            <person name="Northen T.R."/>
            <person name="Banfield J.F."/>
        </authorList>
    </citation>
    <scope>NUCLEOTIDE SEQUENCE [LARGE SCALE GENOMIC DNA]</scope>
    <source>
        <strain evidence="3">NP_5</strain>
    </source>
</reference>
<feature type="transmembrane region" description="Helical" evidence="1">
    <location>
        <begin position="121"/>
        <end position="140"/>
    </location>
</feature>
<keyword evidence="1" id="KW-0812">Transmembrane</keyword>
<sequence>MWRFNGRAKRSIGRMLFHPNVVHFPIALWLTSTFFDLLGLRREKAIFREMAFWLVGLGLVGAAVTILFGWTDLLAQERQGVGTGLLLRHRVHSWLAYSSTAAYLGVFIWRWRTENRLTPGTLLLSLLGAGLIAVTGYLGGEMRNVM</sequence>